<evidence type="ECO:0000313" key="1">
    <source>
        <dbReference type="EMBL" id="KFP87204.1"/>
    </source>
</evidence>
<sequence length="241" mass="26336">WVSTWRPHHPPGLILAQFTSPKPKYTIPGTTARLAHYPTKAKALAYTFQGVRPPTTDGSPGPCYCIHSSITRNGKYVALVQPICGHHTMKTKVTPGPSDYCTTKADKLLYKCAPAQPLSFQHKDTRFDQAPGKATQGNTCTCSLQCLLQGMSTAKLLQQARPRQATSLPLLQIPDPAVFPKVDKDIYKKRAPMYSITTKSSLGGDKTARPGPAGYCLGKVSQLTKPQARTPTFGLRHSLYK</sequence>
<dbReference type="EMBL" id="KL380908">
    <property type="protein sequence ID" value="KFP87204.1"/>
    <property type="molecule type" value="Genomic_DNA"/>
</dbReference>
<dbReference type="PANTHER" id="PTHR21580:SF28">
    <property type="entry name" value="BOREALIN N-TERMINAL DOMAIN-CONTAINING PROTEIN-RELATED"/>
    <property type="match status" value="1"/>
</dbReference>
<dbReference type="GO" id="GO:0005856">
    <property type="term" value="C:cytoskeleton"/>
    <property type="evidence" value="ECO:0007669"/>
    <property type="project" value="TreeGrafter"/>
</dbReference>
<dbReference type="AlphaFoldDB" id="A0A091NEC0"/>
<name>A0A091NEC0_APAVI</name>
<feature type="non-terminal residue" evidence="1">
    <location>
        <position position="241"/>
    </location>
</feature>
<reference evidence="1 2" key="1">
    <citation type="submission" date="2014-04" db="EMBL/GenBank/DDBJ databases">
        <title>Genome evolution of avian class.</title>
        <authorList>
            <person name="Zhang G."/>
            <person name="Li C."/>
        </authorList>
    </citation>
    <scope>NUCLEOTIDE SEQUENCE [LARGE SCALE GENOMIC DNA]</scope>
    <source>
        <strain evidence="1">BGI_N311</strain>
    </source>
</reference>
<gene>
    <name evidence="1" type="ORF">N311_01056</name>
</gene>
<proteinExistence type="predicted"/>
<dbReference type="PANTHER" id="PTHR21580">
    <property type="entry name" value="SHIPPO-1-RELATED"/>
    <property type="match status" value="1"/>
</dbReference>
<keyword evidence="2" id="KW-1185">Reference proteome</keyword>
<feature type="non-terminal residue" evidence="1">
    <location>
        <position position="1"/>
    </location>
</feature>
<organism evidence="1 2">
    <name type="scientific">Apaloderma vittatum</name>
    <name type="common">Bar-tailed trogon</name>
    <dbReference type="NCBI Taxonomy" id="57397"/>
    <lineage>
        <taxon>Eukaryota</taxon>
        <taxon>Metazoa</taxon>
        <taxon>Chordata</taxon>
        <taxon>Craniata</taxon>
        <taxon>Vertebrata</taxon>
        <taxon>Euteleostomi</taxon>
        <taxon>Archelosauria</taxon>
        <taxon>Archosauria</taxon>
        <taxon>Dinosauria</taxon>
        <taxon>Saurischia</taxon>
        <taxon>Theropoda</taxon>
        <taxon>Coelurosauria</taxon>
        <taxon>Aves</taxon>
        <taxon>Neognathae</taxon>
        <taxon>Neoaves</taxon>
        <taxon>Telluraves</taxon>
        <taxon>Coraciimorphae</taxon>
        <taxon>Trogoniformes</taxon>
        <taxon>Trogonidae</taxon>
        <taxon>Apaloderma</taxon>
    </lineage>
</organism>
<dbReference type="InterPro" id="IPR051291">
    <property type="entry name" value="CIMAP"/>
</dbReference>
<evidence type="ECO:0000313" key="2">
    <source>
        <dbReference type="Proteomes" id="UP000054244"/>
    </source>
</evidence>
<protein>
    <submittedName>
        <fullName evidence="1">Outer dense fiber protein 3</fullName>
    </submittedName>
</protein>
<dbReference type="Proteomes" id="UP000054244">
    <property type="component" value="Unassembled WGS sequence"/>
</dbReference>
<accession>A0A091NEC0</accession>